<evidence type="ECO:0000256" key="9">
    <source>
        <dbReference type="ARBA" id="ARBA00033158"/>
    </source>
</evidence>
<protein>
    <recommendedName>
        <fullName evidence="2">Cell division protein ZapA</fullName>
    </recommendedName>
    <alternativeName>
        <fullName evidence="9">Z ring-associated protein ZapA</fullName>
    </alternativeName>
</protein>
<dbReference type="Proteomes" id="UP000190105">
    <property type="component" value="Unassembled WGS sequence"/>
</dbReference>
<dbReference type="EMBL" id="FUYH01000009">
    <property type="protein sequence ID" value="SKA89019.1"/>
    <property type="molecule type" value="Genomic_DNA"/>
</dbReference>
<reference evidence="12" key="1">
    <citation type="submission" date="2017-02" db="EMBL/GenBank/DDBJ databases">
        <authorList>
            <person name="Varghese N."/>
            <person name="Submissions S."/>
        </authorList>
    </citation>
    <scope>NUCLEOTIDE SEQUENCE [LARGE SCALE GENOMIC DNA]</scope>
    <source>
        <strain evidence="12">USBA 833</strain>
    </source>
</reference>
<dbReference type="InterPro" id="IPR053712">
    <property type="entry name" value="Bac_CellDiv_Activator"/>
</dbReference>
<dbReference type="PANTHER" id="PTHR34981">
    <property type="entry name" value="CELL DIVISION PROTEIN ZAPA"/>
    <property type="match status" value="1"/>
</dbReference>
<keyword evidence="10" id="KW-0175">Coiled coil</keyword>
<keyword evidence="4 11" id="KW-0132">Cell division</keyword>
<evidence type="ECO:0000256" key="1">
    <source>
        <dbReference type="ARBA" id="ARBA00004496"/>
    </source>
</evidence>
<evidence type="ECO:0000256" key="4">
    <source>
        <dbReference type="ARBA" id="ARBA00022618"/>
    </source>
</evidence>
<dbReference type="OrthoDB" id="1711036at2"/>
<dbReference type="GO" id="GO:0005829">
    <property type="term" value="C:cytosol"/>
    <property type="evidence" value="ECO:0007669"/>
    <property type="project" value="TreeGrafter"/>
</dbReference>
<dbReference type="STRING" id="1147123.SAMN05443428_10961"/>
<feature type="coiled-coil region" evidence="10">
    <location>
        <begin position="71"/>
        <end position="105"/>
    </location>
</feature>
<dbReference type="Gene3D" id="6.10.250.790">
    <property type="match status" value="1"/>
</dbReference>
<dbReference type="GO" id="GO:0000917">
    <property type="term" value="P:division septum assembly"/>
    <property type="evidence" value="ECO:0007669"/>
    <property type="project" value="UniProtKB-KW"/>
</dbReference>
<keyword evidence="3" id="KW-0963">Cytoplasm</keyword>
<dbReference type="Pfam" id="PF05164">
    <property type="entry name" value="ZapA"/>
    <property type="match status" value="1"/>
</dbReference>
<dbReference type="InterPro" id="IPR036192">
    <property type="entry name" value="Cell_div_ZapA-like_sf"/>
</dbReference>
<dbReference type="GO" id="GO:0000921">
    <property type="term" value="P:septin ring assembly"/>
    <property type="evidence" value="ECO:0007669"/>
    <property type="project" value="TreeGrafter"/>
</dbReference>
<sequence>MPKNKVAVRINGAEYVLTGDESEAYLFSIANYIDKKIKETLSNNPKHSNSSAAVLAALTVADELFKIKKEIENIKKTINEPEEKLSKIKAEYDELYNAYAAMAREYEEYKSSQEGITEDINALKTQYEELYSSYLLRNEEFDNLEKENAYLKEQNDIIQSELEKSREEIANLKDELLENQIELVRVKKELKDLQNRKRNI</sequence>
<dbReference type="InterPro" id="IPR007838">
    <property type="entry name" value="Cell_div_ZapA-like"/>
</dbReference>
<evidence type="ECO:0000313" key="12">
    <source>
        <dbReference type="Proteomes" id="UP000190105"/>
    </source>
</evidence>
<evidence type="ECO:0000256" key="7">
    <source>
        <dbReference type="ARBA" id="ARBA00024910"/>
    </source>
</evidence>
<dbReference type="GO" id="GO:0032153">
    <property type="term" value="C:cell division site"/>
    <property type="evidence" value="ECO:0007669"/>
    <property type="project" value="TreeGrafter"/>
</dbReference>
<evidence type="ECO:0000256" key="10">
    <source>
        <dbReference type="SAM" id="Coils"/>
    </source>
</evidence>
<comment type="subunit">
    <text evidence="8">Homodimer. Interacts with FtsZ.</text>
</comment>
<feature type="coiled-coil region" evidence="10">
    <location>
        <begin position="141"/>
        <end position="196"/>
    </location>
</feature>
<evidence type="ECO:0000256" key="5">
    <source>
        <dbReference type="ARBA" id="ARBA00023210"/>
    </source>
</evidence>
<dbReference type="RefSeq" id="WP_078696493.1">
    <property type="nucleotide sequence ID" value="NZ_FUYH01000009.1"/>
</dbReference>
<keyword evidence="6" id="KW-0131">Cell cycle</keyword>
<keyword evidence="12" id="KW-1185">Reference proteome</keyword>
<evidence type="ECO:0000256" key="8">
    <source>
        <dbReference type="ARBA" id="ARBA00026068"/>
    </source>
</evidence>
<accession>A0A1T4XHJ3</accession>
<dbReference type="SUPFAM" id="SSF102829">
    <property type="entry name" value="Cell division protein ZapA-like"/>
    <property type="match status" value="1"/>
</dbReference>
<gene>
    <name evidence="11" type="ORF">SAMN05443428_10961</name>
</gene>
<comment type="subcellular location">
    <subcellularLocation>
        <location evidence="1">Cytoplasm</location>
    </subcellularLocation>
</comment>
<organism evidence="11 12">
    <name type="scientific">Caloramator quimbayensis</name>
    <dbReference type="NCBI Taxonomy" id="1147123"/>
    <lineage>
        <taxon>Bacteria</taxon>
        <taxon>Bacillati</taxon>
        <taxon>Bacillota</taxon>
        <taxon>Clostridia</taxon>
        <taxon>Eubacteriales</taxon>
        <taxon>Clostridiaceae</taxon>
        <taxon>Caloramator</taxon>
    </lineage>
</organism>
<evidence type="ECO:0000256" key="2">
    <source>
        <dbReference type="ARBA" id="ARBA00015195"/>
    </source>
</evidence>
<dbReference type="AlphaFoldDB" id="A0A1T4XHJ3"/>
<comment type="function">
    <text evidence="7">Activator of cell division through the inhibition of FtsZ GTPase activity, therefore promoting FtsZ assembly into bundles of protofilaments necessary for the formation of the division Z ring. It is recruited early at mid-cell but it is not essential for cell division.</text>
</comment>
<evidence type="ECO:0000256" key="3">
    <source>
        <dbReference type="ARBA" id="ARBA00022490"/>
    </source>
</evidence>
<name>A0A1T4XHJ3_9CLOT</name>
<evidence type="ECO:0000313" key="11">
    <source>
        <dbReference type="EMBL" id="SKA89019.1"/>
    </source>
</evidence>
<dbReference type="GO" id="GO:0043093">
    <property type="term" value="P:FtsZ-dependent cytokinesis"/>
    <property type="evidence" value="ECO:0007669"/>
    <property type="project" value="TreeGrafter"/>
</dbReference>
<evidence type="ECO:0000256" key="6">
    <source>
        <dbReference type="ARBA" id="ARBA00023306"/>
    </source>
</evidence>
<dbReference type="PANTHER" id="PTHR34981:SF1">
    <property type="entry name" value="CELL DIVISION PROTEIN ZAPA"/>
    <property type="match status" value="1"/>
</dbReference>
<proteinExistence type="predicted"/>
<keyword evidence="5" id="KW-0717">Septation</keyword>
<dbReference type="GO" id="GO:0030428">
    <property type="term" value="C:cell septum"/>
    <property type="evidence" value="ECO:0007669"/>
    <property type="project" value="TreeGrafter"/>
</dbReference>